<accession>G2YXF3</accession>
<evidence type="ECO:0000313" key="2">
    <source>
        <dbReference type="Proteomes" id="UP000008177"/>
    </source>
</evidence>
<dbReference type="Proteomes" id="UP000008177">
    <property type="component" value="Unplaced contigs"/>
</dbReference>
<sequence length="123" mass="13654">MGCTKYSAASNRGQGRIYSGVHSNVQTPKLKSVYTTSASTIDVTLSRSPFFDKGPPEDVVQFFQSFTVANKRSPPTTTKVRTKKFALVKSKQTLYGVQKQKTEKPAKATSIKNYILLLKSEEK</sequence>
<dbReference type="HOGENOM" id="CLU_2014917_0_0_1"/>
<gene>
    <name evidence="1" type="ORF">BofuT4_P147340.1</name>
</gene>
<evidence type="ECO:0000313" key="1">
    <source>
        <dbReference type="EMBL" id="CCD56124.1"/>
    </source>
</evidence>
<dbReference type="EMBL" id="FQ790359">
    <property type="protein sequence ID" value="CCD56124.1"/>
    <property type="molecule type" value="Genomic_DNA"/>
</dbReference>
<proteinExistence type="predicted"/>
<dbReference type="OrthoDB" id="10406339at2759"/>
<dbReference type="InParanoid" id="G2YXF3"/>
<reference evidence="2" key="1">
    <citation type="journal article" date="2011" name="PLoS Genet.">
        <title>Genomic analysis of the necrotrophic fungal pathogens Sclerotinia sclerotiorum and Botrytis cinerea.</title>
        <authorList>
            <person name="Amselem J."/>
            <person name="Cuomo C.A."/>
            <person name="van Kan J.A."/>
            <person name="Viaud M."/>
            <person name="Benito E.P."/>
            <person name="Couloux A."/>
            <person name="Coutinho P.M."/>
            <person name="de Vries R.P."/>
            <person name="Dyer P.S."/>
            <person name="Fillinger S."/>
            <person name="Fournier E."/>
            <person name="Gout L."/>
            <person name="Hahn M."/>
            <person name="Kohn L."/>
            <person name="Lapalu N."/>
            <person name="Plummer K.M."/>
            <person name="Pradier J.M."/>
            <person name="Quevillon E."/>
            <person name="Sharon A."/>
            <person name="Simon A."/>
            <person name="ten Have A."/>
            <person name="Tudzynski B."/>
            <person name="Tudzynski P."/>
            <person name="Wincker P."/>
            <person name="Andrew M."/>
            <person name="Anthouard V."/>
            <person name="Beever R.E."/>
            <person name="Beffa R."/>
            <person name="Benoit I."/>
            <person name="Bouzid O."/>
            <person name="Brault B."/>
            <person name="Chen Z."/>
            <person name="Choquer M."/>
            <person name="Collemare J."/>
            <person name="Cotton P."/>
            <person name="Danchin E.G."/>
            <person name="Da Silva C."/>
            <person name="Gautier A."/>
            <person name="Giraud C."/>
            <person name="Giraud T."/>
            <person name="Gonzalez C."/>
            <person name="Grossetete S."/>
            <person name="Guldener U."/>
            <person name="Henrissat B."/>
            <person name="Howlett B.J."/>
            <person name="Kodira C."/>
            <person name="Kretschmer M."/>
            <person name="Lappartient A."/>
            <person name="Leroch M."/>
            <person name="Levis C."/>
            <person name="Mauceli E."/>
            <person name="Neuveglise C."/>
            <person name="Oeser B."/>
            <person name="Pearson M."/>
            <person name="Poulain J."/>
            <person name="Poussereau N."/>
            <person name="Quesneville H."/>
            <person name="Rascle C."/>
            <person name="Schumacher J."/>
            <person name="Segurens B."/>
            <person name="Sexton A."/>
            <person name="Silva E."/>
            <person name="Sirven C."/>
            <person name="Soanes D.M."/>
            <person name="Talbot N.J."/>
            <person name="Templeton M."/>
            <person name="Yandava C."/>
            <person name="Yarden O."/>
            <person name="Zeng Q."/>
            <person name="Rollins J.A."/>
            <person name="Lebrun M.H."/>
            <person name="Dickman M."/>
        </authorList>
    </citation>
    <scope>NUCLEOTIDE SEQUENCE [LARGE SCALE GENOMIC DNA]</scope>
    <source>
        <strain evidence="2">T4</strain>
    </source>
</reference>
<protein>
    <submittedName>
        <fullName evidence="1">Uncharacterized protein</fullName>
    </submittedName>
</protein>
<dbReference type="AlphaFoldDB" id="G2YXF3"/>
<name>G2YXF3_BOTF4</name>
<organism evidence="1 2">
    <name type="scientific">Botryotinia fuckeliana (strain T4)</name>
    <name type="common">Noble rot fungus</name>
    <name type="synonym">Botrytis cinerea</name>
    <dbReference type="NCBI Taxonomy" id="999810"/>
    <lineage>
        <taxon>Eukaryota</taxon>
        <taxon>Fungi</taxon>
        <taxon>Dikarya</taxon>
        <taxon>Ascomycota</taxon>
        <taxon>Pezizomycotina</taxon>
        <taxon>Leotiomycetes</taxon>
        <taxon>Helotiales</taxon>
        <taxon>Sclerotiniaceae</taxon>
        <taxon>Botrytis</taxon>
    </lineage>
</organism>